<keyword evidence="1" id="KW-0812">Transmembrane</keyword>
<accession>A0A8T1P812</accession>
<dbReference type="AlphaFoldDB" id="A0A8T1P812"/>
<dbReference type="EMBL" id="CM031819">
    <property type="protein sequence ID" value="KAG6637911.1"/>
    <property type="molecule type" value="Genomic_DNA"/>
</dbReference>
<keyword evidence="3" id="KW-1185">Reference proteome</keyword>
<organism evidence="2 3">
    <name type="scientific">Carya illinoinensis</name>
    <name type="common">Pecan</name>
    <dbReference type="NCBI Taxonomy" id="32201"/>
    <lineage>
        <taxon>Eukaryota</taxon>
        <taxon>Viridiplantae</taxon>
        <taxon>Streptophyta</taxon>
        <taxon>Embryophyta</taxon>
        <taxon>Tracheophyta</taxon>
        <taxon>Spermatophyta</taxon>
        <taxon>Magnoliopsida</taxon>
        <taxon>eudicotyledons</taxon>
        <taxon>Gunneridae</taxon>
        <taxon>Pentapetalae</taxon>
        <taxon>rosids</taxon>
        <taxon>fabids</taxon>
        <taxon>Fagales</taxon>
        <taxon>Juglandaceae</taxon>
        <taxon>Carya</taxon>
    </lineage>
</organism>
<reference evidence="2" key="1">
    <citation type="submission" date="2020-12" db="EMBL/GenBank/DDBJ databases">
        <title>WGS assembly of Carya illinoinensis cv. Pawnee.</title>
        <authorList>
            <person name="Platts A."/>
            <person name="Shu S."/>
            <person name="Wright S."/>
            <person name="Barry K."/>
            <person name="Edger P."/>
            <person name="Pires J.C."/>
            <person name="Schmutz J."/>
        </authorList>
    </citation>
    <scope>NUCLEOTIDE SEQUENCE</scope>
    <source>
        <tissue evidence="2">Leaf</tissue>
    </source>
</reference>
<keyword evidence="1" id="KW-0472">Membrane</keyword>
<protein>
    <submittedName>
        <fullName evidence="2">Uncharacterized protein</fullName>
    </submittedName>
</protein>
<feature type="transmembrane region" description="Helical" evidence="1">
    <location>
        <begin position="12"/>
        <end position="32"/>
    </location>
</feature>
<gene>
    <name evidence="2" type="ORF">CIPAW_11G210800</name>
</gene>
<dbReference type="Proteomes" id="UP000811609">
    <property type="component" value="Chromosome 11"/>
</dbReference>
<name>A0A8T1P812_CARIL</name>
<sequence length="102" mass="11833">MCIACIFLTRSTFGFLWILLLQIRMIDAIIWVSDERLPEDECNCTNSNNRNLHVMEYSYITHFLLWASLYSAQEPIIFPSAAAVYLTKSSHNTIRREGRLSS</sequence>
<proteinExistence type="predicted"/>
<evidence type="ECO:0000256" key="1">
    <source>
        <dbReference type="SAM" id="Phobius"/>
    </source>
</evidence>
<feature type="transmembrane region" description="Helical" evidence="1">
    <location>
        <begin position="63"/>
        <end position="86"/>
    </location>
</feature>
<evidence type="ECO:0000313" key="2">
    <source>
        <dbReference type="EMBL" id="KAG6637911.1"/>
    </source>
</evidence>
<evidence type="ECO:0000313" key="3">
    <source>
        <dbReference type="Proteomes" id="UP000811609"/>
    </source>
</evidence>
<keyword evidence="1" id="KW-1133">Transmembrane helix</keyword>
<comment type="caution">
    <text evidence="2">The sequence shown here is derived from an EMBL/GenBank/DDBJ whole genome shotgun (WGS) entry which is preliminary data.</text>
</comment>